<evidence type="ECO:0000313" key="8">
    <source>
        <dbReference type="Proteomes" id="UP001189429"/>
    </source>
</evidence>
<keyword evidence="8" id="KW-1185">Reference proteome</keyword>
<dbReference type="PROSITE" id="PS00941">
    <property type="entry name" value="CARBOXYLESTERASE_B_2"/>
    <property type="match status" value="1"/>
</dbReference>
<feature type="domain" description="RNA-editing substrate-binding complex 6 protein" evidence="6">
    <location>
        <begin position="8"/>
        <end position="136"/>
    </location>
</feature>
<dbReference type="InterPro" id="IPR002018">
    <property type="entry name" value="CarbesteraseB"/>
</dbReference>
<dbReference type="InterPro" id="IPR019826">
    <property type="entry name" value="Carboxylesterase_B_AS"/>
</dbReference>
<dbReference type="SUPFAM" id="SSF53474">
    <property type="entry name" value="alpha/beta-Hydrolases"/>
    <property type="match status" value="1"/>
</dbReference>
<dbReference type="InterPro" id="IPR002685">
    <property type="entry name" value="Glyco_trans_15"/>
</dbReference>
<accession>A0ABN9PT72</accession>
<dbReference type="InterPro" id="IPR050654">
    <property type="entry name" value="AChE-related_enzymes"/>
</dbReference>
<gene>
    <name evidence="7" type="ORF">PCOR1329_LOCUS5781</name>
</gene>
<organism evidence="7 8">
    <name type="scientific">Prorocentrum cordatum</name>
    <dbReference type="NCBI Taxonomy" id="2364126"/>
    <lineage>
        <taxon>Eukaryota</taxon>
        <taxon>Sar</taxon>
        <taxon>Alveolata</taxon>
        <taxon>Dinophyceae</taxon>
        <taxon>Prorocentrales</taxon>
        <taxon>Prorocentraceae</taxon>
        <taxon>Prorocentrum</taxon>
    </lineage>
</organism>
<dbReference type="Pfam" id="PF01793">
    <property type="entry name" value="Glyco_transf_15"/>
    <property type="match status" value="1"/>
</dbReference>
<dbReference type="Proteomes" id="UP001189429">
    <property type="component" value="Unassembled WGS sequence"/>
</dbReference>
<evidence type="ECO:0000256" key="4">
    <source>
        <dbReference type="ARBA" id="ARBA00022801"/>
    </source>
</evidence>
<dbReference type="Gene3D" id="3.40.50.1820">
    <property type="entry name" value="alpha/beta hydrolase"/>
    <property type="match status" value="1"/>
</dbReference>
<evidence type="ECO:0000259" key="6">
    <source>
        <dbReference type="Pfam" id="PF26188"/>
    </source>
</evidence>
<dbReference type="Gene3D" id="3.90.550.10">
    <property type="entry name" value="Spore Coat Polysaccharide Biosynthesis Protein SpsA, Chain A"/>
    <property type="match status" value="1"/>
</dbReference>
<evidence type="ECO:0000256" key="2">
    <source>
        <dbReference type="ARBA" id="ARBA00007677"/>
    </source>
</evidence>
<evidence type="ECO:0000259" key="5">
    <source>
        <dbReference type="Pfam" id="PF00135"/>
    </source>
</evidence>
<comment type="caution">
    <text evidence="7">The sequence shown here is derived from an EMBL/GenBank/DDBJ whole genome shotgun (WGS) entry which is preliminary data.</text>
</comment>
<evidence type="ECO:0008006" key="9">
    <source>
        <dbReference type="Google" id="ProtNLM"/>
    </source>
</evidence>
<dbReference type="PANTHER" id="PTHR43918">
    <property type="entry name" value="ACETYLCHOLINESTERASE"/>
    <property type="match status" value="1"/>
</dbReference>
<comment type="similarity">
    <text evidence="2">Belongs to the glycosyltransferase 15 family.</text>
</comment>
<evidence type="ECO:0000256" key="3">
    <source>
        <dbReference type="ARBA" id="ARBA00022679"/>
    </source>
</evidence>
<comment type="similarity">
    <text evidence="1">Belongs to the type-B carboxylesterase/lipase family.</text>
</comment>
<reference evidence="7" key="1">
    <citation type="submission" date="2023-10" db="EMBL/GenBank/DDBJ databases">
        <authorList>
            <person name="Chen Y."/>
            <person name="Shah S."/>
            <person name="Dougan E. K."/>
            <person name="Thang M."/>
            <person name="Chan C."/>
        </authorList>
    </citation>
    <scope>NUCLEOTIDE SEQUENCE [LARGE SCALE GENOMIC DNA]</scope>
</reference>
<dbReference type="EMBL" id="CAUYUJ010001536">
    <property type="protein sequence ID" value="CAK0796386.1"/>
    <property type="molecule type" value="Genomic_DNA"/>
</dbReference>
<keyword evidence="4" id="KW-0378">Hydrolase</keyword>
<name>A0ABN9PT72_9DINO</name>
<feature type="domain" description="Carboxylesterase type B" evidence="5">
    <location>
        <begin position="679"/>
        <end position="1141"/>
    </location>
</feature>
<proteinExistence type="inferred from homology"/>
<protein>
    <recommendedName>
        <fullName evidence="9">Carboxylic ester hydrolase</fullName>
    </recommendedName>
</protein>
<dbReference type="PROSITE" id="PS00122">
    <property type="entry name" value="CARBOXYLESTERASE_B_1"/>
    <property type="match status" value="1"/>
</dbReference>
<dbReference type="InterPro" id="IPR019819">
    <property type="entry name" value="Carboxylesterase_B_CS"/>
</dbReference>
<dbReference type="InterPro" id="IPR029044">
    <property type="entry name" value="Nucleotide-diphossugar_trans"/>
</dbReference>
<keyword evidence="3" id="KW-0808">Transferase</keyword>
<dbReference type="InterPro" id="IPR058917">
    <property type="entry name" value="RESC6_dom"/>
</dbReference>
<dbReference type="PANTHER" id="PTHR43918:SF4">
    <property type="entry name" value="CARBOXYLIC ESTER HYDROLASE"/>
    <property type="match status" value="1"/>
</dbReference>
<evidence type="ECO:0000313" key="7">
    <source>
        <dbReference type="EMBL" id="CAK0796386.1"/>
    </source>
</evidence>
<dbReference type="InterPro" id="IPR029058">
    <property type="entry name" value="AB_hydrolase_fold"/>
</dbReference>
<dbReference type="SUPFAM" id="SSF53448">
    <property type="entry name" value="Nucleotide-diphospho-sugar transferases"/>
    <property type="match status" value="1"/>
</dbReference>
<dbReference type="Pfam" id="PF26188">
    <property type="entry name" value="RESC6"/>
    <property type="match status" value="1"/>
</dbReference>
<dbReference type="Pfam" id="PF00135">
    <property type="entry name" value="COesterase"/>
    <property type="match status" value="1"/>
</dbReference>
<sequence>MPHKLPLFEGHELSKVANAYARLSMRDDLLFDDIADEIIRRPQELDAAALVLAANAFGHFRISHPRLWLVLSEWLLHSCLDLEAKDVAVLLNAFGAVGFHHEALLRALVHSLGEEPLLGEVEPGSLALALNALARLQWPGEAGSAGVEEPLRRLAERAADTAGELGCIGAAQLLHACAQLRALRSDGRLLEGVLARARGVVSEMNAQSLSMVVNACAKMRTMNPLLCATALGLFHLASGLGFRPAKPSAPGSELPSVELIAGGSDADPVGPQEKEAIDRAKKQCGLPRHGQPNLENGVIVFLVTRHSDVIKFKESLPRLRYHFLRHWSYPVKVFIPSDALRKYDSRSFKKSPTNETMHDVMLEFGGMGYEWSIETFDLKFPKVISDDDHLWQHMNSCARIVSDSYKHMNQFFIKSMYEHPALAKYRYYLRIDADFDFEADLVEDPFCMMSKTGRKFMWQTRKLIAEKKCSAGLWDWFLQYQQKHDLTPHDPMFWQPWGATVNYVGYAGMGDLDFFRSEPVRRLAEALNEDGHIYYNRWSDQTYYPLLFALFENHSAVGDVGFGWPSGTWCHKCGFRGKFNPDTGRKRAKVAAAAGSQVLKRSLSCGISDALRSESTSQPASGLMHSLRAAMLSVRATLFGHHAHLKICTVVVSRPRAGRAPRRRHPAEERGLVEDCAASPIVQTADGPVQGFSHRSAQTTGVEVSSFWGIPFAQPPVGELRLRAPRPLNRTTWSTPLAATKKSKACLQWEPGKFQSEDCLYLNVYTPTRSISADAGLPVMVWVHGGAYTQGDAYQSVLGTSVYDGSNIAGRHQLVVVTLQYRLNGLGFWASDQLREEDPAFSTGNMALRDQRAALQWVQRNARAFGGDPSRVTLFGESAGGFSVMWHLVSRPSWPLFQAAIMESGTDHLSWFFQPYEGHSKEFYAQWAEKIGCPASEQQLVCLRGKDALLLTRPPAGITVAPPTYDPRGIGQSMAVGPTIDGAEEGLASVPLDLVREGLFNRVPLLLGSCKARGTRRAAAERAPPLQRLEATGRRLGARGVAEDGGTIFEPILTGIVPGMDHMRIQSMDELLTALNWSFDADDVPKILSAYPQYEFVSGTRVDFSRMFTRIIRDCSFQCPVRSLASEWSKHGVPVWLYVFSFPLGIIDNLTGIGDLHGSDG</sequence>
<evidence type="ECO:0000256" key="1">
    <source>
        <dbReference type="ARBA" id="ARBA00005964"/>
    </source>
</evidence>